<evidence type="ECO:0000313" key="1">
    <source>
        <dbReference type="EMBL" id="AAS08316.1"/>
    </source>
</evidence>
<reference evidence="1 2" key="1">
    <citation type="journal article" date="2004" name="Proc. Natl. Acad. Sci. U.S.A.">
        <title>The genome sequence of the probiotic intestinal bacterium Lactobacillus johnsonii NCC 533.</title>
        <authorList>
            <person name="Pridmore R.D."/>
            <person name="Berger B."/>
            <person name="Desiere F."/>
            <person name="Vilanova D."/>
            <person name="Barretto C."/>
            <person name="Pittet A.-C."/>
            <person name="Zwahlen M.-C."/>
            <person name="Rouvet M."/>
            <person name="Altermann E."/>
            <person name="Barrangou R."/>
            <person name="Mollet B."/>
            <person name="Mercenier A."/>
            <person name="Klaenhammer T."/>
            <person name="Arigoni F."/>
            <person name="Schell M.A."/>
        </authorList>
    </citation>
    <scope>NUCLEOTIDE SEQUENCE [LARGE SCALE GENOMIC DNA]</scope>
    <source>
        <strain evidence="2">CNCM I-1225 / La1 / NCC 533</strain>
    </source>
</reference>
<dbReference type="PATRIC" id="fig|257314.6.peg.348"/>
<name>Q65PS3_LACJO</name>
<dbReference type="EMBL" id="AE017198">
    <property type="protein sequence ID" value="AAS08316.1"/>
    <property type="molecule type" value="Genomic_DNA"/>
</dbReference>
<gene>
    <name evidence="1" type="ordered locus">LJ_0330</name>
</gene>
<evidence type="ECO:0000313" key="2">
    <source>
        <dbReference type="Proteomes" id="UP000000581"/>
    </source>
</evidence>
<dbReference type="Proteomes" id="UP000000581">
    <property type="component" value="Chromosome"/>
</dbReference>
<dbReference type="HOGENOM" id="CLU_2717313_0_0_9"/>
<sequence length="72" mass="8488">MKKASKLAELFKDFGYEAYWKEKHELDFRDEDLLAVIDLKDVSQLKELALEGKIYVDFENQIIVPTSYEVDD</sequence>
<accession>Q65PS3</accession>
<protein>
    <submittedName>
        <fullName evidence="1">Lj965 prophage protein</fullName>
    </submittedName>
</protein>
<dbReference type="AlphaFoldDB" id="Q65PS3"/>
<organism evidence="1 2">
    <name type="scientific">Lactobacillus johnsonii (strain CNCM I-12250 / La1 / NCC 533)</name>
    <dbReference type="NCBI Taxonomy" id="257314"/>
    <lineage>
        <taxon>Bacteria</taxon>
        <taxon>Bacillati</taxon>
        <taxon>Bacillota</taxon>
        <taxon>Bacilli</taxon>
        <taxon>Lactobacillales</taxon>
        <taxon>Lactobacillaceae</taxon>
        <taxon>Lactobacillus</taxon>
    </lineage>
</organism>
<proteinExistence type="predicted"/>
<dbReference type="KEGG" id="ljo:LJ_0330"/>
<dbReference type="RefSeq" id="WP_011161515.1">
    <property type="nucleotide sequence ID" value="NC_005362.1"/>
</dbReference>